<evidence type="ECO:0000313" key="9">
    <source>
        <dbReference type="EMBL" id="MBB4595023.1"/>
    </source>
</evidence>
<evidence type="ECO:0000256" key="1">
    <source>
        <dbReference type="ARBA" id="ARBA00010342"/>
    </source>
</evidence>
<dbReference type="InterPro" id="IPR038297">
    <property type="entry name" value="CcmH/CycL/NrfF/Ccl2_sf"/>
</dbReference>
<keyword evidence="7" id="KW-1133">Transmembrane helix</keyword>
<reference evidence="9 10" key="1">
    <citation type="submission" date="2020-08" db="EMBL/GenBank/DDBJ databases">
        <title>Studying the diversity of plant-associated saprophytic bacteria and their role in host health and plant-pathogen interactions.</title>
        <authorList>
            <person name="Potnis N."/>
        </authorList>
    </citation>
    <scope>NUCLEOTIDE SEQUENCE [LARGE SCALE GENOMIC DNA]</scope>
    <source>
        <strain evidence="9 10">F16</strain>
    </source>
</reference>
<keyword evidence="6 7" id="KW-0408">Iron</keyword>
<dbReference type="PANTHER" id="PTHR47870">
    <property type="entry name" value="CYTOCHROME C-TYPE BIOGENESIS PROTEIN CCMH"/>
    <property type="match status" value="1"/>
</dbReference>
<evidence type="ECO:0000256" key="6">
    <source>
        <dbReference type="ARBA" id="ARBA00023004"/>
    </source>
</evidence>
<evidence type="ECO:0000256" key="5">
    <source>
        <dbReference type="ARBA" id="ARBA00022748"/>
    </source>
</evidence>
<proteinExistence type="inferred from homology"/>
<keyword evidence="2 7" id="KW-0349">Heme</keyword>
<dbReference type="Pfam" id="PF03918">
    <property type="entry name" value="CcmH"/>
    <property type="match status" value="1"/>
</dbReference>
<evidence type="ECO:0000259" key="8">
    <source>
        <dbReference type="Pfam" id="PF03918"/>
    </source>
</evidence>
<dbReference type="InterPro" id="IPR005616">
    <property type="entry name" value="CcmH/CycL/Ccl2/NrfF_N"/>
</dbReference>
<keyword evidence="7" id="KW-0812">Transmembrane</keyword>
<comment type="function">
    <text evidence="7">Possible subunit of a heme lyase.</text>
</comment>
<sequence>MIGCYRGLQANRQQQARQLRLLLVLLLGLLLAPGLQAQAVDPLPFKNAAEQARYQRLTAQLRCLVCQNENLADSNASLARDLRHQVFAQLQAGSSDAQIKQYMVDRYSDFVLYDPPVKRGTWLLWFGPALMLVAGAVVVAHTVRQRARAGTPVAPRPEDDW</sequence>
<comment type="caution">
    <text evidence="9">The sequence shown here is derived from an EMBL/GenBank/DDBJ whole genome shotgun (WGS) entry which is preliminary data.</text>
</comment>
<evidence type="ECO:0000256" key="4">
    <source>
        <dbReference type="ARBA" id="ARBA00022729"/>
    </source>
</evidence>
<feature type="transmembrane region" description="Helical" evidence="7">
    <location>
        <begin position="122"/>
        <end position="140"/>
    </location>
</feature>
<dbReference type="RefSeq" id="WP_184442296.1">
    <property type="nucleotide sequence ID" value="NZ_JACHNS010000009.1"/>
</dbReference>
<evidence type="ECO:0000313" key="10">
    <source>
        <dbReference type="Proteomes" id="UP000554726"/>
    </source>
</evidence>
<keyword evidence="10" id="KW-1185">Reference proteome</keyword>
<dbReference type="EMBL" id="JACHNS010000009">
    <property type="protein sequence ID" value="MBB4595023.1"/>
    <property type="molecule type" value="Genomic_DNA"/>
</dbReference>
<keyword evidence="3 7" id="KW-0479">Metal-binding</keyword>
<dbReference type="PANTHER" id="PTHR47870:SF1">
    <property type="entry name" value="CYTOCHROME C-TYPE BIOGENESIS PROTEIN CCMH"/>
    <property type="match status" value="1"/>
</dbReference>
<evidence type="ECO:0000256" key="7">
    <source>
        <dbReference type="RuleBase" id="RU364112"/>
    </source>
</evidence>
<dbReference type="Gene3D" id="1.10.8.640">
    <property type="entry name" value="Cytochrome C biogenesis protein"/>
    <property type="match status" value="1"/>
</dbReference>
<gene>
    <name evidence="9" type="ORF">FHR60_003730</name>
</gene>
<protein>
    <recommendedName>
        <fullName evidence="7">Cytochrome c-type biogenesis protein</fullName>
    </recommendedName>
</protein>
<evidence type="ECO:0000256" key="2">
    <source>
        <dbReference type="ARBA" id="ARBA00022617"/>
    </source>
</evidence>
<accession>A0ABR6JRK2</accession>
<name>A0ABR6JRK2_9XANT</name>
<keyword evidence="7" id="KW-0472">Membrane</keyword>
<dbReference type="InterPro" id="IPR051263">
    <property type="entry name" value="C-type_cytochrome_biogenesis"/>
</dbReference>
<dbReference type="CDD" id="cd16378">
    <property type="entry name" value="CcmH_N"/>
    <property type="match status" value="1"/>
</dbReference>
<dbReference type="Proteomes" id="UP000554726">
    <property type="component" value="Unassembled WGS sequence"/>
</dbReference>
<organism evidence="9 10">
    <name type="scientific">Xanthomonas cannabis</name>
    <dbReference type="NCBI Taxonomy" id="1885674"/>
    <lineage>
        <taxon>Bacteria</taxon>
        <taxon>Pseudomonadati</taxon>
        <taxon>Pseudomonadota</taxon>
        <taxon>Gammaproteobacteria</taxon>
        <taxon>Lysobacterales</taxon>
        <taxon>Lysobacteraceae</taxon>
        <taxon>Xanthomonas</taxon>
    </lineage>
</organism>
<evidence type="ECO:0000256" key="3">
    <source>
        <dbReference type="ARBA" id="ARBA00022723"/>
    </source>
</evidence>
<keyword evidence="4 7" id="KW-0732">Signal</keyword>
<comment type="similarity">
    <text evidence="1 7">Belongs to the CcmH/CycL/Ccl2/NrfF family.</text>
</comment>
<keyword evidence="5" id="KW-0201">Cytochrome c-type biogenesis</keyword>
<feature type="domain" description="CcmH/CycL/Ccl2/NrfF N-terminal" evidence="8">
    <location>
        <begin position="29"/>
        <end position="150"/>
    </location>
</feature>